<evidence type="ECO:0000313" key="3">
    <source>
        <dbReference type="EMBL" id="GAI48214.1"/>
    </source>
</evidence>
<dbReference type="InterPro" id="IPR023296">
    <property type="entry name" value="Glyco_hydro_beta-prop_sf"/>
</dbReference>
<accession>X1QY39</accession>
<organism evidence="3">
    <name type="scientific">marine sediment metagenome</name>
    <dbReference type="NCBI Taxonomy" id="412755"/>
    <lineage>
        <taxon>unclassified sequences</taxon>
        <taxon>metagenomes</taxon>
        <taxon>ecological metagenomes</taxon>
    </lineage>
</organism>
<proteinExistence type="predicted"/>
<comment type="caution">
    <text evidence="3">The sequence shown here is derived from an EMBL/GenBank/DDBJ whole genome shotgun (WGS) entry which is preliminary data.</text>
</comment>
<keyword evidence="2" id="KW-0808">Transferase</keyword>
<dbReference type="PANTHER" id="PTHR34106">
    <property type="entry name" value="GLYCOSIDASE"/>
    <property type="match status" value="1"/>
</dbReference>
<gene>
    <name evidence="3" type="ORF">S06H3_59284</name>
</gene>
<keyword evidence="1" id="KW-0328">Glycosyltransferase</keyword>
<evidence type="ECO:0008006" key="4">
    <source>
        <dbReference type="Google" id="ProtNLM"/>
    </source>
</evidence>
<feature type="non-terminal residue" evidence="3">
    <location>
        <position position="1"/>
    </location>
</feature>
<dbReference type="InterPro" id="IPR007184">
    <property type="entry name" value="Mannoside_phosphorylase"/>
</dbReference>
<dbReference type="PANTHER" id="PTHR34106:SF5">
    <property type="entry name" value="GLYCOSIDASE"/>
    <property type="match status" value="1"/>
</dbReference>
<dbReference type="AlphaFoldDB" id="X1QY39"/>
<protein>
    <recommendedName>
        <fullName evidence="4">Glycosidase</fullName>
    </recommendedName>
</protein>
<reference evidence="3" key="1">
    <citation type="journal article" date="2014" name="Front. Microbiol.">
        <title>High frequency of phylogenetically diverse reductive dehalogenase-homologous genes in deep subseafloor sedimentary metagenomes.</title>
        <authorList>
            <person name="Kawai M."/>
            <person name="Futagami T."/>
            <person name="Toyoda A."/>
            <person name="Takaki Y."/>
            <person name="Nishi S."/>
            <person name="Hori S."/>
            <person name="Arai W."/>
            <person name="Tsubouchi T."/>
            <person name="Morono Y."/>
            <person name="Uchiyama I."/>
            <person name="Ito T."/>
            <person name="Fujiyama A."/>
            <person name="Inagaki F."/>
            <person name="Takami H."/>
        </authorList>
    </citation>
    <scope>NUCLEOTIDE SEQUENCE</scope>
    <source>
        <strain evidence="3">Expedition CK06-06</strain>
    </source>
</reference>
<dbReference type="Pfam" id="PF04041">
    <property type="entry name" value="Glyco_hydro_130"/>
    <property type="match status" value="1"/>
</dbReference>
<name>X1QY39_9ZZZZ</name>
<dbReference type="EMBL" id="BARV01038495">
    <property type="protein sequence ID" value="GAI48214.1"/>
    <property type="molecule type" value="Genomic_DNA"/>
</dbReference>
<evidence type="ECO:0000256" key="1">
    <source>
        <dbReference type="ARBA" id="ARBA00022676"/>
    </source>
</evidence>
<dbReference type="SUPFAM" id="SSF75005">
    <property type="entry name" value="Arabinanase/levansucrase/invertase"/>
    <property type="match status" value="1"/>
</dbReference>
<dbReference type="GO" id="GO:0016757">
    <property type="term" value="F:glycosyltransferase activity"/>
    <property type="evidence" value="ECO:0007669"/>
    <property type="project" value="UniProtKB-KW"/>
</dbReference>
<dbReference type="Gene3D" id="2.115.10.20">
    <property type="entry name" value="Glycosyl hydrolase domain, family 43"/>
    <property type="match status" value="1"/>
</dbReference>
<sequence length="153" mass="16900">ERPWEGGSIWLSYSQDLEYWGWSEVILAPRGGYWDCDRVGVATSPMKIDQGWLIIYYGVKHTAAGPLFRLGAAILEARNPARVIGRTDEPILSPREYYERIGDLPNLVFSCGAVIEPDNEVKLYYGASNSCIAVGTTPVERIVAACSNEVDAS</sequence>
<evidence type="ECO:0000256" key="2">
    <source>
        <dbReference type="ARBA" id="ARBA00022679"/>
    </source>
</evidence>